<organism evidence="2">
    <name type="scientific">Sesamum latifolium</name>
    <dbReference type="NCBI Taxonomy" id="2727402"/>
    <lineage>
        <taxon>Eukaryota</taxon>
        <taxon>Viridiplantae</taxon>
        <taxon>Streptophyta</taxon>
        <taxon>Embryophyta</taxon>
        <taxon>Tracheophyta</taxon>
        <taxon>Spermatophyta</taxon>
        <taxon>Magnoliopsida</taxon>
        <taxon>eudicotyledons</taxon>
        <taxon>Gunneridae</taxon>
        <taxon>Pentapetalae</taxon>
        <taxon>asterids</taxon>
        <taxon>lamiids</taxon>
        <taxon>Lamiales</taxon>
        <taxon>Pedaliaceae</taxon>
        <taxon>Sesamum</taxon>
    </lineage>
</organism>
<name>A0AAW2SQX0_9LAMI</name>
<feature type="region of interest" description="Disordered" evidence="1">
    <location>
        <begin position="29"/>
        <end position="52"/>
    </location>
</feature>
<evidence type="ECO:0000313" key="2">
    <source>
        <dbReference type="EMBL" id="KAL0394839.1"/>
    </source>
</evidence>
<reference evidence="2" key="1">
    <citation type="submission" date="2020-06" db="EMBL/GenBank/DDBJ databases">
        <authorList>
            <person name="Li T."/>
            <person name="Hu X."/>
            <person name="Zhang T."/>
            <person name="Song X."/>
            <person name="Zhang H."/>
            <person name="Dai N."/>
            <person name="Sheng W."/>
            <person name="Hou X."/>
            <person name="Wei L."/>
        </authorList>
    </citation>
    <scope>NUCLEOTIDE SEQUENCE</scope>
    <source>
        <strain evidence="2">KEN1</strain>
        <tissue evidence="2">Leaf</tissue>
    </source>
</reference>
<evidence type="ECO:0000256" key="1">
    <source>
        <dbReference type="SAM" id="MobiDB-lite"/>
    </source>
</evidence>
<gene>
    <name evidence="2" type="ORF">Slati_4450100</name>
</gene>
<feature type="compositionally biased region" description="Acidic residues" evidence="1">
    <location>
        <begin position="33"/>
        <end position="43"/>
    </location>
</feature>
<accession>A0AAW2SQX0</accession>
<sequence length="52" mass="5525">MLGAIHRIVSVAIPEQITTLVPLRIATPSNVDVPDEEAEEDAPVPEPPIAGR</sequence>
<proteinExistence type="predicted"/>
<protein>
    <submittedName>
        <fullName evidence="2">Uncharacterized protein</fullName>
    </submittedName>
</protein>
<dbReference type="EMBL" id="JACGWN010000016">
    <property type="protein sequence ID" value="KAL0394839.1"/>
    <property type="molecule type" value="Genomic_DNA"/>
</dbReference>
<reference evidence="2" key="2">
    <citation type="journal article" date="2024" name="Plant">
        <title>Genomic evolution and insights into agronomic trait innovations of Sesamum species.</title>
        <authorList>
            <person name="Miao H."/>
            <person name="Wang L."/>
            <person name="Qu L."/>
            <person name="Liu H."/>
            <person name="Sun Y."/>
            <person name="Le M."/>
            <person name="Wang Q."/>
            <person name="Wei S."/>
            <person name="Zheng Y."/>
            <person name="Lin W."/>
            <person name="Duan Y."/>
            <person name="Cao H."/>
            <person name="Xiong S."/>
            <person name="Wang X."/>
            <person name="Wei L."/>
            <person name="Li C."/>
            <person name="Ma Q."/>
            <person name="Ju M."/>
            <person name="Zhao R."/>
            <person name="Li G."/>
            <person name="Mu C."/>
            <person name="Tian Q."/>
            <person name="Mei H."/>
            <person name="Zhang T."/>
            <person name="Gao T."/>
            <person name="Zhang H."/>
        </authorList>
    </citation>
    <scope>NUCLEOTIDE SEQUENCE</scope>
    <source>
        <strain evidence="2">KEN1</strain>
    </source>
</reference>
<dbReference type="AlphaFoldDB" id="A0AAW2SQX0"/>
<comment type="caution">
    <text evidence="2">The sequence shown here is derived from an EMBL/GenBank/DDBJ whole genome shotgun (WGS) entry which is preliminary data.</text>
</comment>